<name>A0A1R1L797_9MICC</name>
<evidence type="ECO:0000313" key="4">
    <source>
        <dbReference type="EMBL" id="OMH23279.1"/>
    </source>
</evidence>
<dbReference type="EMBL" id="MRDE01000076">
    <property type="protein sequence ID" value="OMH23279.1"/>
    <property type="molecule type" value="Genomic_DNA"/>
</dbReference>
<dbReference type="SMART" id="SM00507">
    <property type="entry name" value="HNHc"/>
    <property type="match status" value="1"/>
</dbReference>
<evidence type="ECO:0000256" key="1">
    <source>
        <dbReference type="ARBA" id="ARBA00023450"/>
    </source>
</evidence>
<organism evidence="4 5">
    <name type="scientific">Tersicoccus phoenicis</name>
    <dbReference type="NCBI Taxonomy" id="554083"/>
    <lineage>
        <taxon>Bacteria</taxon>
        <taxon>Bacillati</taxon>
        <taxon>Actinomycetota</taxon>
        <taxon>Actinomycetes</taxon>
        <taxon>Micrococcales</taxon>
        <taxon>Micrococcaceae</taxon>
        <taxon>Tersicoccus</taxon>
    </lineage>
</organism>
<feature type="region of interest" description="Disordered" evidence="2">
    <location>
        <begin position="521"/>
        <end position="544"/>
    </location>
</feature>
<dbReference type="InterPro" id="IPR003615">
    <property type="entry name" value="HNH_nuc"/>
</dbReference>
<dbReference type="Pfam" id="PF02720">
    <property type="entry name" value="DUF222"/>
    <property type="match status" value="1"/>
</dbReference>
<dbReference type="CDD" id="cd00085">
    <property type="entry name" value="HNHc"/>
    <property type="match status" value="1"/>
</dbReference>
<evidence type="ECO:0000259" key="3">
    <source>
        <dbReference type="SMART" id="SM00507"/>
    </source>
</evidence>
<comment type="caution">
    <text evidence="4">The sequence shown here is derived from an EMBL/GenBank/DDBJ whole genome shotgun (WGS) entry which is preliminary data.</text>
</comment>
<protein>
    <recommendedName>
        <fullName evidence="3">HNH nuclease domain-containing protein</fullName>
    </recommendedName>
</protein>
<feature type="domain" description="HNH nuclease" evidence="3">
    <location>
        <begin position="396"/>
        <end position="446"/>
    </location>
</feature>
<accession>A0A1R1L797</accession>
<feature type="compositionally biased region" description="Low complexity" evidence="2">
    <location>
        <begin position="261"/>
        <end position="272"/>
    </location>
</feature>
<dbReference type="Pfam" id="PF01844">
    <property type="entry name" value="HNH"/>
    <property type="match status" value="1"/>
</dbReference>
<feature type="region of interest" description="Disordered" evidence="2">
    <location>
        <begin position="234"/>
        <end position="323"/>
    </location>
</feature>
<comment type="similarity">
    <text evidence="1">Belongs to the Rv1128c/1148c/1588c/1702c/1945/3466 family.</text>
</comment>
<gene>
    <name evidence="4" type="ORF">BKD30_13070</name>
</gene>
<dbReference type="GO" id="GO:0003676">
    <property type="term" value="F:nucleic acid binding"/>
    <property type="evidence" value="ECO:0007669"/>
    <property type="project" value="InterPro"/>
</dbReference>
<reference evidence="4 5" key="1">
    <citation type="submission" date="2016-12" db="EMBL/GenBank/DDBJ databases">
        <title>Draft genome of Tersicoccus phoenicis 1P05MA.</title>
        <authorList>
            <person name="Nakajima Y."/>
            <person name="Yoshizawa S."/>
            <person name="Nakamura K."/>
            <person name="Ogura Y."/>
            <person name="Hayashi T."/>
            <person name="Kogure K."/>
        </authorList>
    </citation>
    <scope>NUCLEOTIDE SEQUENCE [LARGE SCALE GENOMIC DNA]</scope>
    <source>
        <strain evidence="4 5">1p05MA</strain>
    </source>
</reference>
<dbReference type="InterPro" id="IPR003870">
    <property type="entry name" value="DUF222"/>
</dbReference>
<sequence length="544" mass="56114">MGAELIDRIRALEELKTAASAAQVRATVQFEVVQRAAQAAVGVPAGQRGAGVGAQVALARRESPARGGRYLGLAHLLVADLPHTLAAMSAGTLSEWRATLIARETVYLGEAADRRAVDAALSADTGGVDGLGDQALVAAARRISYRIDPAAVTARARRAEGDRHVTCRPAPDTMTYLTGLLPVADGVAVYAALSREADTLTSRGDGRGRGQIMADTLTARVTGHPPVTARRAQAGMEPNEEPNGQAPEQATGGQAGKHAPGGQATGQATGGQVRIGQPRRTLPGPSWPGPAGGETPRGGPPRDGAPSEDAHGEARPNDRRAAKRARVELQVVITDRALLAGGGEPAYLAGYGMVPAPWARELVDGRTDVFVRRLFLAPDTGQLVGMDSRARLMPEGLRRFIQVRDRTCRTPWCDAPIRHVDHVHAHAAGGATSEVNGQGLCERCNHAKEAPGWAAVPVEGPRHTVVTTTPTGHTYTSTAPPIPGTGIVSPAGTAGTVRTVERAGTIDPPGTVSAAGLAQAAQAADAADPDDAAGSEPVTVLSAS</sequence>
<dbReference type="Proteomes" id="UP000187085">
    <property type="component" value="Unassembled WGS sequence"/>
</dbReference>
<evidence type="ECO:0000256" key="2">
    <source>
        <dbReference type="SAM" id="MobiDB-lite"/>
    </source>
</evidence>
<dbReference type="Gene3D" id="1.10.30.50">
    <property type="match status" value="1"/>
</dbReference>
<dbReference type="GO" id="GO:0004519">
    <property type="term" value="F:endonuclease activity"/>
    <property type="evidence" value="ECO:0007669"/>
    <property type="project" value="InterPro"/>
</dbReference>
<dbReference type="STRING" id="554083.BKD30_13070"/>
<dbReference type="AlphaFoldDB" id="A0A1R1L797"/>
<keyword evidence="5" id="KW-1185">Reference proteome</keyword>
<evidence type="ECO:0000313" key="5">
    <source>
        <dbReference type="Proteomes" id="UP000187085"/>
    </source>
</evidence>
<dbReference type="InterPro" id="IPR002711">
    <property type="entry name" value="HNH"/>
</dbReference>
<feature type="compositionally biased region" description="Basic and acidic residues" evidence="2">
    <location>
        <begin position="308"/>
        <end position="320"/>
    </location>
</feature>
<proteinExistence type="inferred from homology"/>
<dbReference type="GO" id="GO:0008270">
    <property type="term" value="F:zinc ion binding"/>
    <property type="evidence" value="ECO:0007669"/>
    <property type="project" value="InterPro"/>
</dbReference>